<evidence type="ECO:0000313" key="3">
    <source>
        <dbReference type="Proteomes" id="UP000807115"/>
    </source>
</evidence>
<dbReference type="Proteomes" id="UP000807115">
    <property type="component" value="Chromosome 5"/>
</dbReference>
<proteinExistence type="predicted"/>
<accession>A0A921QUV6</accession>
<dbReference type="AlphaFoldDB" id="A0A921QUV6"/>
<reference evidence="2" key="2">
    <citation type="submission" date="2020-10" db="EMBL/GenBank/DDBJ databases">
        <authorList>
            <person name="Cooper E.A."/>
            <person name="Brenton Z.W."/>
            <person name="Flinn B.S."/>
            <person name="Jenkins J."/>
            <person name="Shu S."/>
            <person name="Flowers D."/>
            <person name="Luo F."/>
            <person name="Wang Y."/>
            <person name="Xia P."/>
            <person name="Barry K."/>
            <person name="Daum C."/>
            <person name="Lipzen A."/>
            <person name="Yoshinaga Y."/>
            <person name="Schmutz J."/>
            <person name="Saski C."/>
            <person name="Vermerris W."/>
            <person name="Kresovich S."/>
        </authorList>
    </citation>
    <scope>NUCLEOTIDE SEQUENCE</scope>
</reference>
<name>A0A921QUV6_SORBI</name>
<organism evidence="2 3">
    <name type="scientific">Sorghum bicolor</name>
    <name type="common">Sorghum</name>
    <name type="synonym">Sorghum vulgare</name>
    <dbReference type="NCBI Taxonomy" id="4558"/>
    <lineage>
        <taxon>Eukaryota</taxon>
        <taxon>Viridiplantae</taxon>
        <taxon>Streptophyta</taxon>
        <taxon>Embryophyta</taxon>
        <taxon>Tracheophyta</taxon>
        <taxon>Spermatophyta</taxon>
        <taxon>Magnoliopsida</taxon>
        <taxon>Liliopsida</taxon>
        <taxon>Poales</taxon>
        <taxon>Poaceae</taxon>
        <taxon>PACMAD clade</taxon>
        <taxon>Panicoideae</taxon>
        <taxon>Andropogonodae</taxon>
        <taxon>Andropogoneae</taxon>
        <taxon>Sorghinae</taxon>
        <taxon>Sorghum</taxon>
    </lineage>
</organism>
<keyword evidence="1" id="KW-0732">Signal</keyword>
<dbReference type="Gene3D" id="1.20.140.40">
    <property type="entry name" value="Invertase/pectin methylesterase inhibitor family protein"/>
    <property type="match status" value="1"/>
</dbReference>
<dbReference type="EMBL" id="CM027684">
    <property type="protein sequence ID" value="KAG0528407.1"/>
    <property type="molecule type" value="Genomic_DNA"/>
</dbReference>
<reference evidence="2" key="1">
    <citation type="journal article" date="2019" name="BMC Genomics">
        <title>A new reference genome for Sorghum bicolor reveals high levels of sequence similarity between sweet and grain genotypes: implications for the genetics of sugar metabolism.</title>
        <authorList>
            <person name="Cooper E.A."/>
            <person name="Brenton Z.W."/>
            <person name="Flinn B.S."/>
            <person name="Jenkins J."/>
            <person name="Shu S."/>
            <person name="Flowers D."/>
            <person name="Luo F."/>
            <person name="Wang Y."/>
            <person name="Xia P."/>
            <person name="Barry K."/>
            <person name="Daum C."/>
            <person name="Lipzen A."/>
            <person name="Yoshinaga Y."/>
            <person name="Schmutz J."/>
            <person name="Saski C."/>
            <person name="Vermerris W."/>
            <person name="Kresovich S."/>
        </authorList>
    </citation>
    <scope>NUCLEOTIDE SEQUENCE</scope>
</reference>
<comment type="caution">
    <text evidence="2">The sequence shown here is derived from an EMBL/GenBank/DDBJ whole genome shotgun (WGS) entry which is preliminary data.</text>
</comment>
<sequence length="211" mass="22715">MASSSSSNHSFLLMLFPLLLLLSMVVVNSGSAPTTTPATMTEKCQDWCRVASDSPSCIKVIGSIPGIQEVDINNAGKIAELCLHFAANKTTEAKGAADTLLVAAKGKPSSCLEACATNIKSMADVLVNLPSGQDDMNPYFTFIKGVRAKFKHERPPACEKNCWNKTSSSSSADETSIVDKFHDIWTVVKVANMQINYVVPWPESDNGDNLL</sequence>
<evidence type="ECO:0000256" key="1">
    <source>
        <dbReference type="SAM" id="SignalP"/>
    </source>
</evidence>
<feature type="chain" id="PRO_5037873033" description="Pectinesterase inhibitor domain-containing protein" evidence="1">
    <location>
        <begin position="31"/>
        <end position="211"/>
    </location>
</feature>
<gene>
    <name evidence="2" type="ORF">BDA96_05G008700</name>
</gene>
<evidence type="ECO:0000313" key="2">
    <source>
        <dbReference type="EMBL" id="KAG0528407.1"/>
    </source>
</evidence>
<dbReference type="InterPro" id="IPR035513">
    <property type="entry name" value="Invertase/methylesterase_inhib"/>
</dbReference>
<feature type="signal peptide" evidence="1">
    <location>
        <begin position="1"/>
        <end position="30"/>
    </location>
</feature>
<protein>
    <recommendedName>
        <fullName evidence="4">Pectinesterase inhibitor domain-containing protein</fullName>
    </recommendedName>
</protein>
<evidence type="ECO:0008006" key="4">
    <source>
        <dbReference type="Google" id="ProtNLM"/>
    </source>
</evidence>